<dbReference type="InterPro" id="IPR013944">
    <property type="entry name" value="OxRdtase_put_C"/>
</dbReference>
<organism evidence="3 4">
    <name type="scientific">Wolfiporia cocos (strain MD-104)</name>
    <name type="common">Brown rot fungus</name>
    <dbReference type="NCBI Taxonomy" id="742152"/>
    <lineage>
        <taxon>Eukaryota</taxon>
        <taxon>Fungi</taxon>
        <taxon>Dikarya</taxon>
        <taxon>Basidiomycota</taxon>
        <taxon>Agaricomycotina</taxon>
        <taxon>Agaricomycetes</taxon>
        <taxon>Polyporales</taxon>
        <taxon>Phaeolaceae</taxon>
        <taxon>Wolfiporia</taxon>
    </lineage>
</organism>
<dbReference type="InterPro" id="IPR036291">
    <property type="entry name" value="NAD(P)-bd_dom_sf"/>
</dbReference>
<dbReference type="Gene3D" id="3.40.50.720">
    <property type="entry name" value="NAD(P)-binding Rossmann-like Domain"/>
    <property type="match status" value="1"/>
</dbReference>
<reference evidence="3 4" key="1">
    <citation type="journal article" date="2012" name="Science">
        <title>The Paleozoic origin of enzymatic lignin decomposition reconstructed from 31 fungal genomes.</title>
        <authorList>
            <person name="Floudas D."/>
            <person name="Binder M."/>
            <person name="Riley R."/>
            <person name="Barry K."/>
            <person name="Blanchette R.A."/>
            <person name="Henrissat B."/>
            <person name="Martinez A.T."/>
            <person name="Otillar R."/>
            <person name="Spatafora J.W."/>
            <person name="Yadav J.S."/>
            <person name="Aerts A."/>
            <person name="Benoit I."/>
            <person name="Boyd A."/>
            <person name="Carlson A."/>
            <person name="Copeland A."/>
            <person name="Coutinho P.M."/>
            <person name="de Vries R.P."/>
            <person name="Ferreira P."/>
            <person name="Findley K."/>
            <person name="Foster B."/>
            <person name="Gaskell J."/>
            <person name="Glotzer D."/>
            <person name="Gorecki P."/>
            <person name="Heitman J."/>
            <person name="Hesse C."/>
            <person name="Hori C."/>
            <person name="Igarashi K."/>
            <person name="Jurgens J.A."/>
            <person name="Kallen N."/>
            <person name="Kersten P."/>
            <person name="Kohler A."/>
            <person name="Kuees U."/>
            <person name="Kumar T.K.A."/>
            <person name="Kuo A."/>
            <person name="LaButti K."/>
            <person name="Larrondo L.F."/>
            <person name="Lindquist E."/>
            <person name="Ling A."/>
            <person name="Lombard V."/>
            <person name="Lucas S."/>
            <person name="Lundell T."/>
            <person name="Martin R."/>
            <person name="McLaughlin D.J."/>
            <person name="Morgenstern I."/>
            <person name="Morin E."/>
            <person name="Murat C."/>
            <person name="Nagy L.G."/>
            <person name="Nolan M."/>
            <person name="Ohm R.A."/>
            <person name="Patyshakuliyeva A."/>
            <person name="Rokas A."/>
            <person name="Ruiz-Duenas F.J."/>
            <person name="Sabat G."/>
            <person name="Salamov A."/>
            <person name="Samejima M."/>
            <person name="Schmutz J."/>
            <person name="Slot J.C."/>
            <person name="St John F."/>
            <person name="Stenlid J."/>
            <person name="Sun H."/>
            <person name="Sun S."/>
            <person name="Syed K."/>
            <person name="Tsang A."/>
            <person name="Wiebenga A."/>
            <person name="Young D."/>
            <person name="Pisabarro A."/>
            <person name="Eastwood D.C."/>
            <person name="Martin F."/>
            <person name="Cullen D."/>
            <person name="Grigoriev I.V."/>
            <person name="Hibbett D.S."/>
        </authorList>
    </citation>
    <scope>NUCLEOTIDE SEQUENCE [LARGE SCALE GENOMIC DNA]</scope>
    <source>
        <strain evidence="3 4">MD-104</strain>
    </source>
</reference>
<gene>
    <name evidence="3" type="ORF">WOLCODRAFT_161996</name>
</gene>
<dbReference type="PANTHER" id="PTHR43249">
    <property type="entry name" value="UDP-N-ACETYL-2-AMINO-2-DEOXY-D-GLUCURONATE OXIDASE"/>
    <property type="match status" value="1"/>
</dbReference>
<keyword evidence="4" id="KW-1185">Reference proteome</keyword>
<dbReference type="Pfam" id="PF01408">
    <property type="entry name" value="GFO_IDH_MocA"/>
    <property type="match status" value="1"/>
</dbReference>
<sequence>MFNILLIGAGEINFGSVEGPWNHSLRLEQVLGADLRVVGLVDPDVTRARAALDGKLAGPTAPAYASCKVFPSVAAAAAGGELAGEASPRVAIVGAPPFVRGSDLPGKDLELQLVSAFSECALFVEKPVSSGAEEACWRVTAELQKKGTLVGVGYMLRYSKAVQRMKQIVRENKLVVMGTNARYVMAYEYARKLASITPASRATVLNLRAVMVGQNVLRRPPPQPSSSKPPISARDLSRYFGGDVSLPSVAAHTVEHDDAPGALSAQRFDEGGIPPARRLPRLTSATWKYKGGAVGALTHVIALHGTTYDTEFEVYADGFRLKLVDPYGSPVLSVRRPGLAGEELISFTDDDPFYTELSTFVEAVKDPKAHGSILSSYEDAVKTYELTWHIRRASEASTAAERERTAQAQESNTD</sequence>
<dbReference type="PANTHER" id="PTHR43249:SF1">
    <property type="entry name" value="D-GLUCOSIDE 3-DEHYDROGENASE"/>
    <property type="match status" value="1"/>
</dbReference>
<protein>
    <recommendedName>
        <fullName evidence="5">NAD(P)-binding protein</fullName>
    </recommendedName>
</protein>
<evidence type="ECO:0000313" key="3">
    <source>
        <dbReference type="EMBL" id="PCH39968.1"/>
    </source>
</evidence>
<evidence type="ECO:0000259" key="1">
    <source>
        <dbReference type="Pfam" id="PF01408"/>
    </source>
</evidence>
<proteinExistence type="predicted"/>
<dbReference type="EMBL" id="KB468053">
    <property type="protein sequence ID" value="PCH39968.1"/>
    <property type="molecule type" value="Genomic_DNA"/>
</dbReference>
<dbReference type="InterPro" id="IPR000683">
    <property type="entry name" value="Gfo/Idh/MocA-like_OxRdtase_N"/>
</dbReference>
<dbReference type="Pfam" id="PF08635">
    <property type="entry name" value="ox_reductase_C"/>
    <property type="match status" value="2"/>
</dbReference>
<dbReference type="OrthoDB" id="10250282at2759"/>
<feature type="domain" description="Gfo/Idh/MocA-like oxidoreductase N-terminal" evidence="1">
    <location>
        <begin position="2"/>
        <end position="154"/>
    </location>
</feature>
<evidence type="ECO:0000313" key="4">
    <source>
        <dbReference type="Proteomes" id="UP000218811"/>
    </source>
</evidence>
<dbReference type="Proteomes" id="UP000218811">
    <property type="component" value="Unassembled WGS sequence"/>
</dbReference>
<feature type="domain" description="Oxidoreductase putative C-terminal" evidence="2">
    <location>
        <begin position="157"/>
        <end position="194"/>
    </location>
</feature>
<feature type="domain" description="Oxidoreductase putative C-terminal" evidence="2">
    <location>
        <begin position="235"/>
        <end position="319"/>
    </location>
</feature>
<dbReference type="GO" id="GO:0000166">
    <property type="term" value="F:nucleotide binding"/>
    <property type="evidence" value="ECO:0007669"/>
    <property type="project" value="InterPro"/>
</dbReference>
<name>A0A2H3JQE9_WOLCO</name>
<accession>A0A2H3JQE9</accession>
<dbReference type="OMA" id="CTIARYN"/>
<dbReference type="STRING" id="742152.A0A2H3JQE9"/>
<evidence type="ECO:0000259" key="2">
    <source>
        <dbReference type="Pfam" id="PF08635"/>
    </source>
</evidence>
<dbReference type="SUPFAM" id="SSF51735">
    <property type="entry name" value="NAD(P)-binding Rossmann-fold domains"/>
    <property type="match status" value="1"/>
</dbReference>
<dbReference type="Gene3D" id="3.30.360.10">
    <property type="entry name" value="Dihydrodipicolinate Reductase, domain 2"/>
    <property type="match status" value="1"/>
</dbReference>
<evidence type="ECO:0008006" key="5">
    <source>
        <dbReference type="Google" id="ProtNLM"/>
    </source>
</evidence>
<dbReference type="InterPro" id="IPR052515">
    <property type="entry name" value="Gfo/Idh/MocA_Oxidoreductase"/>
</dbReference>
<dbReference type="AlphaFoldDB" id="A0A2H3JQE9"/>